<reference evidence="2 3" key="1">
    <citation type="submission" date="2020-03" db="EMBL/GenBank/DDBJ databases">
        <title>FDA dAtabase for Regulatory Grade micrObial Sequences (FDA-ARGOS): Supporting development and validation of Infectious Disease Dx tests.</title>
        <authorList>
            <person name="Campos J."/>
            <person name="Goldberg B."/>
            <person name="Tallon L."/>
            <person name="Sadzewicz L."/>
            <person name="Vavikolanu K."/>
            <person name="Mehta A."/>
            <person name="Aluvathingal J."/>
            <person name="Nadendla S."/>
            <person name="Nandy P."/>
            <person name="Geyer C."/>
            <person name="Yan Y."/>
            <person name="Sichtig H."/>
        </authorList>
    </citation>
    <scope>NUCLEOTIDE SEQUENCE [LARGE SCALE GENOMIC DNA]</scope>
    <source>
        <strain evidence="2 3">FDAARGOS_656</strain>
    </source>
</reference>
<dbReference type="AlphaFoldDB" id="A0A8H6BU76"/>
<dbReference type="EMBL" id="JABWAD010000060">
    <property type="protein sequence ID" value="KAF6063789.1"/>
    <property type="molecule type" value="Genomic_DNA"/>
</dbReference>
<organism evidence="2 3">
    <name type="scientific">Candida albicans</name>
    <name type="common">Yeast</name>
    <dbReference type="NCBI Taxonomy" id="5476"/>
    <lineage>
        <taxon>Eukaryota</taxon>
        <taxon>Fungi</taxon>
        <taxon>Dikarya</taxon>
        <taxon>Ascomycota</taxon>
        <taxon>Saccharomycotina</taxon>
        <taxon>Pichiomycetes</taxon>
        <taxon>Debaryomycetaceae</taxon>
        <taxon>Candida/Lodderomyces clade</taxon>
        <taxon>Candida</taxon>
    </lineage>
</organism>
<name>A0A8H6BU76_CANAX</name>
<protein>
    <submittedName>
        <fullName evidence="2">Uncharacterized protein</fullName>
    </submittedName>
</protein>
<feature type="region of interest" description="Disordered" evidence="1">
    <location>
        <begin position="1"/>
        <end position="21"/>
    </location>
</feature>
<dbReference type="Proteomes" id="UP000536275">
    <property type="component" value="Unassembled WGS sequence"/>
</dbReference>
<sequence length="211" mass="23656">MRRSVSQSRVGANARSGSWSPAYCSPPLQSPVMYIREDYPQLSTNVKENKRDLEFVANNVRSALTGTNGLSESKSVSIDTSGKTPNKNPLNTKLKKIIIKLQRLLTIRKLLQHVKKRTLSPKEKTLQVDTDFINTNDIFEVPSRHVCTTLAIPLFSRNCIRPKSTTCVRKIVMANSQNSLFSNRSSFKSIFDKKSNITTNATTPNSNIIIN</sequence>
<evidence type="ECO:0000256" key="1">
    <source>
        <dbReference type="SAM" id="MobiDB-lite"/>
    </source>
</evidence>
<evidence type="ECO:0000313" key="3">
    <source>
        <dbReference type="Proteomes" id="UP000536275"/>
    </source>
</evidence>
<comment type="caution">
    <text evidence="2">The sequence shown here is derived from an EMBL/GenBank/DDBJ whole genome shotgun (WGS) entry which is preliminary data.</text>
</comment>
<evidence type="ECO:0000313" key="2">
    <source>
        <dbReference type="EMBL" id="KAF6063789.1"/>
    </source>
</evidence>
<accession>A0A8H6BU76</accession>
<proteinExistence type="predicted"/>
<feature type="compositionally biased region" description="Polar residues" evidence="1">
    <location>
        <begin position="1"/>
        <end position="19"/>
    </location>
</feature>
<gene>
    <name evidence="2" type="ORF">FOB64_005405</name>
</gene>